<evidence type="ECO:0008006" key="3">
    <source>
        <dbReference type="Google" id="ProtNLM"/>
    </source>
</evidence>
<sequence>MTSVHWRTLLAMQSRESKPRSGIFSPHYTGTDPALTAIQTIVSALRGGLTGLIDWSRIPQMPVGAITNAPGPNLLSGFGDFATAETMDGGGNPVWDATVGGGSSRFTLDGQRHVLTSELVAVAEGQPLTVSGLARKQSAAGSGNVAQLVVMPFAGVAAQAEVVVGGITAGTDMTGTTVSGPWTVPAGVDGVRVRVTGEAAGTSGQVWWDDVTLRKVATSLPPSFISGLEGALSQLGADVNAALGWIKSLIEKITGQARASIEDAIADALAFGAQLKTILGGGTVGSPLPNLTGAVVGSLQTMLTQIGDLFAGAAVTPVNGIVQGIKDWIAALTGWKSDAAAKSDNIIDAILKGANGDAVGSNPLTSLFNAVFGVKSTADAAQAGVVDLREQLQAVSVTQQWVSLSTNDIASFPRVLLGLGVSGGTTGAAGAMSCGDTAHSHTAHSHSYNPGNEMPTLSPSKGVIGFVPLVVDRYCRPRYLKLITGASGWSLFSIDYWYVGLYKYNPNDGNLYKIYDGGDQKSAITTASKLHAFDMGTTLANLTPGEILFAAQLQNANALTSTRPIAGLWQPGLVDPSSELLAAPFYQLSGQSALPTSVALSGLSANNGALPWMGVGTMPAAS</sequence>
<keyword evidence="2" id="KW-1185">Reference proteome</keyword>
<dbReference type="Gene3D" id="2.60.120.260">
    <property type="entry name" value="Galactose-binding domain-like"/>
    <property type="match status" value="1"/>
</dbReference>
<dbReference type="EMBL" id="RKMH01000011">
    <property type="protein sequence ID" value="RPA58613.1"/>
    <property type="molecule type" value="Genomic_DNA"/>
</dbReference>
<accession>A0A3N4G780</accession>
<reference evidence="1 2" key="1">
    <citation type="submission" date="2018-11" db="EMBL/GenBank/DDBJ databases">
        <title>Draft genome sequence of Gordonia sp. RS15-1S isolated from rice stems.</title>
        <authorList>
            <person name="Muangham S."/>
        </authorList>
    </citation>
    <scope>NUCLEOTIDE SEQUENCE [LARGE SCALE GENOMIC DNA]</scope>
    <source>
        <strain evidence="1 2">RS15-1S</strain>
    </source>
</reference>
<protein>
    <recommendedName>
        <fullName evidence="3">Minor tail protein</fullName>
    </recommendedName>
</protein>
<evidence type="ECO:0000313" key="1">
    <source>
        <dbReference type="EMBL" id="RPA58613.1"/>
    </source>
</evidence>
<gene>
    <name evidence="1" type="ORF">EF294_15770</name>
</gene>
<proteinExistence type="predicted"/>
<name>A0A3N4G780_9ACTN</name>
<dbReference type="AlphaFoldDB" id="A0A3N4G780"/>
<organism evidence="1 2">
    <name type="scientific">Gordonia oryzae</name>
    <dbReference type="NCBI Taxonomy" id="2487349"/>
    <lineage>
        <taxon>Bacteria</taxon>
        <taxon>Bacillati</taxon>
        <taxon>Actinomycetota</taxon>
        <taxon>Actinomycetes</taxon>
        <taxon>Mycobacteriales</taxon>
        <taxon>Gordoniaceae</taxon>
        <taxon>Gordonia</taxon>
    </lineage>
</organism>
<comment type="caution">
    <text evidence="1">The sequence shown here is derived from an EMBL/GenBank/DDBJ whole genome shotgun (WGS) entry which is preliminary data.</text>
</comment>
<evidence type="ECO:0000313" key="2">
    <source>
        <dbReference type="Proteomes" id="UP000267536"/>
    </source>
</evidence>
<dbReference type="Proteomes" id="UP000267536">
    <property type="component" value="Unassembled WGS sequence"/>
</dbReference>